<evidence type="ECO:0000256" key="2">
    <source>
        <dbReference type="ARBA" id="ARBA00006202"/>
    </source>
</evidence>
<dbReference type="PATRIC" id="fig|220754.4.peg.3632"/>
<comment type="similarity">
    <text evidence="2">Belongs to the glycosyl hydrolase 36 family.</text>
</comment>
<dbReference type="GO" id="GO:0016052">
    <property type="term" value="P:carbohydrate catabolic process"/>
    <property type="evidence" value="ECO:0007669"/>
    <property type="project" value="InterPro"/>
</dbReference>
<evidence type="ECO:0000313" key="12">
    <source>
        <dbReference type="Proteomes" id="UP000031972"/>
    </source>
</evidence>
<feature type="domain" description="Glycosyl hydrolase family 36 C-terminal" evidence="9">
    <location>
        <begin position="648"/>
        <end position="741"/>
    </location>
</feature>
<dbReference type="InterPro" id="IPR013785">
    <property type="entry name" value="Aldolase_TIM"/>
</dbReference>
<comment type="catalytic activity">
    <reaction evidence="1 6">
        <text>Hydrolysis of terminal, non-reducing alpha-D-galactose residues in alpha-D-galactosides, including galactose oligosaccharides, galactomannans and galactolipids.</text>
        <dbReference type="EC" id="3.2.1.22"/>
    </reaction>
</comment>
<dbReference type="EC" id="3.2.1.22" evidence="3 6"/>
<dbReference type="Gene3D" id="2.60.40.1180">
    <property type="entry name" value="Golgi alpha-mannosidase II"/>
    <property type="match status" value="1"/>
</dbReference>
<evidence type="ECO:0000256" key="7">
    <source>
        <dbReference type="PIRSR" id="PIRSR005536-1"/>
    </source>
</evidence>
<evidence type="ECO:0000259" key="10">
    <source>
        <dbReference type="Pfam" id="PF16875"/>
    </source>
</evidence>
<dbReference type="InterPro" id="IPR050985">
    <property type="entry name" value="Alpha-glycosidase_related"/>
</dbReference>
<dbReference type="InterPro" id="IPR038417">
    <property type="entry name" value="Alpga-gal_N_sf"/>
</dbReference>
<dbReference type="OrthoDB" id="9758822at2"/>
<keyword evidence="12" id="KW-1185">Reference proteome</keyword>
<feature type="domain" description="Glycosyl hydrolase family 36 N-terminal" evidence="10">
    <location>
        <begin position="27"/>
        <end position="283"/>
    </location>
</feature>
<evidence type="ECO:0000256" key="1">
    <source>
        <dbReference type="ARBA" id="ARBA00001255"/>
    </source>
</evidence>
<dbReference type="AlphaFoldDB" id="A0A0C2VGT2"/>
<gene>
    <name evidence="11" type="ORF">KR50_36210</name>
</gene>
<dbReference type="InterPro" id="IPR000111">
    <property type="entry name" value="Glyco_hydro_27/36_CS"/>
</dbReference>
<feature type="binding site" evidence="8">
    <location>
        <begin position="475"/>
        <end position="479"/>
    </location>
    <ligand>
        <name>substrate</name>
    </ligand>
</feature>
<feature type="binding site" evidence="8">
    <location>
        <position position="442"/>
    </location>
    <ligand>
        <name>substrate</name>
    </ligand>
</feature>
<dbReference type="PIRSF" id="PIRSF005536">
    <property type="entry name" value="Agal"/>
    <property type="match status" value="1"/>
</dbReference>
<evidence type="ECO:0000259" key="9">
    <source>
        <dbReference type="Pfam" id="PF16874"/>
    </source>
</evidence>
<feature type="binding site" evidence="8">
    <location>
        <position position="525"/>
    </location>
    <ligand>
        <name>substrate</name>
    </ligand>
</feature>
<dbReference type="CDD" id="cd14791">
    <property type="entry name" value="GH36"/>
    <property type="match status" value="1"/>
</dbReference>
<dbReference type="GO" id="GO:0004557">
    <property type="term" value="F:alpha-galactosidase activity"/>
    <property type="evidence" value="ECO:0007669"/>
    <property type="project" value="UniProtKB-UniRule"/>
</dbReference>
<dbReference type="Pfam" id="PF16875">
    <property type="entry name" value="Glyco_hydro_36N"/>
    <property type="match status" value="1"/>
</dbReference>
<dbReference type="InterPro" id="IPR013780">
    <property type="entry name" value="Glyco_hydro_b"/>
</dbReference>
<feature type="active site" description="Proton donor" evidence="7">
    <location>
        <position position="547"/>
    </location>
</feature>
<name>A0A0C2VGT2_9BACL</name>
<feature type="active site" description="Nucleophile" evidence="7">
    <location>
        <position position="477"/>
    </location>
</feature>
<dbReference type="InterPro" id="IPR031705">
    <property type="entry name" value="Glyco_hydro_36_C"/>
</dbReference>
<dbReference type="FunFam" id="3.20.20.70:FF:000118">
    <property type="entry name" value="Alpha-galactosidase"/>
    <property type="match status" value="1"/>
</dbReference>
<evidence type="ECO:0000313" key="11">
    <source>
        <dbReference type="EMBL" id="KIL43218.1"/>
    </source>
</evidence>
<dbReference type="EMBL" id="JXRR01000022">
    <property type="protein sequence ID" value="KIL43218.1"/>
    <property type="molecule type" value="Genomic_DNA"/>
</dbReference>
<keyword evidence="5 6" id="KW-0326">Glycosidase</keyword>
<dbReference type="InterPro" id="IPR002252">
    <property type="entry name" value="Glyco_hydro_36"/>
</dbReference>
<dbReference type="InterPro" id="IPR031704">
    <property type="entry name" value="Glyco_hydro_36_N"/>
</dbReference>
<evidence type="ECO:0000256" key="4">
    <source>
        <dbReference type="ARBA" id="ARBA00022801"/>
    </source>
</evidence>
<reference evidence="11 12" key="1">
    <citation type="submission" date="2015-01" db="EMBL/GenBank/DDBJ databases">
        <title>Jeotgalibacillus campisalis genome sequencing.</title>
        <authorList>
            <person name="Goh K.M."/>
            <person name="Chan K.-G."/>
            <person name="Yaakop A.S."/>
            <person name="Ee R."/>
            <person name="Gan H.M."/>
            <person name="Chan C.S."/>
        </authorList>
    </citation>
    <scope>NUCLEOTIDE SEQUENCE [LARGE SCALE GENOMIC DNA]</scope>
    <source>
        <strain evidence="11 12">SF-57</strain>
    </source>
</reference>
<dbReference type="PROSITE" id="PS00512">
    <property type="entry name" value="ALPHA_GALACTOSIDASE"/>
    <property type="match status" value="1"/>
</dbReference>
<dbReference type="Gene3D" id="2.70.98.60">
    <property type="entry name" value="alpha-galactosidase from lactobacil brevis"/>
    <property type="match status" value="1"/>
</dbReference>
<dbReference type="Gene3D" id="3.20.20.70">
    <property type="entry name" value="Aldolase class I"/>
    <property type="match status" value="1"/>
</dbReference>
<evidence type="ECO:0000256" key="3">
    <source>
        <dbReference type="ARBA" id="ARBA00012755"/>
    </source>
</evidence>
<feature type="binding site" evidence="8">
    <location>
        <position position="198"/>
    </location>
    <ligand>
        <name>substrate</name>
    </ligand>
</feature>
<dbReference type="PRINTS" id="PR00743">
    <property type="entry name" value="GLHYDRLASE36"/>
</dbReference>
<protein>
    <recommendedName>
        <fullName evidence="3 6">Alpha-galactosidase</fullName>
        <ecNumber evidence="3 6">3.2.1.22</ecNumber>
    </recommendedName>
</protein>
<keyword evidence="4 6" id="KW-0378">Hydrolase</keyword>
<dbReference type="InterPro" id="IPR017853">
    <property type="entry name" value="GH"/>
</dbReference>
<dbReference type="Proteomes" id="UP000031972">
    <property type="component" value="Unassembled WGS sequence"/>
</dbReference>
<proteinExistence type="inferred from homology"/>
<evidence type="ECO:0000256" key="8">
    <source>
        <dbReference type="PIRSR" id="PIRSR005536-2"/>
    </source>
</evidence>
<organism evidence="11 12">
    <name type="scientific">Jeotgalibacillus campisalis</name>
    <dbReference type="NCBI Taxonomy" id="220754"/>
    <lineage>
        <taxon>Bacteria</taxon>
        <taxon>Bacillati</taxon>
        <taxon>Bacillota</taxon>
        <taxon>Bacilli</taxon>
        <taxon>Bacillales</taxon>
        <taxon>Caryophanaceae</taxon>
        <taxon>Jeotgalibacillus</taxon>
    </lineage>
</organism>
<dbReference type="PANTHER" id="PTHR43053">
    <property type="entry name" value="GLYCOSIDASE FAMILY 31"/>
    <property type="match status" value="1"/>
</dbReference>
<evidence type="ECO:0000256" key="5">
    <source>
        <dbReference type="ARBA" id="ARBA00023295"/>
    </source>
</evidence>
<feature type="binding site" evidence="8">
    <location>
        <begin position="365"/>
        <end position="366"/>
    </location>
    <ligand>
        <name>substrate</name>
    </ligand>
</feature>
<dbReference type="Pfam" id="PF16874">
    <property type="entry name" value="Glyco_hydro_36C"/>
    <property type="match status" value="1"/>
</dbReference>
<comment type="caution">
    <text evidence="11">The sequence shown here is derived from an EMBL/GenBank/DDBJ whole genome shotgun (WGS) entry which is preliminary data.</text>
</comment>
<dbReference type="RefSeq" id="WP_041061583.1">
    <property type="nucleotide sequence ID" value="NZ_JXRR01000022.1"/>
</dbReference>
<dbReference type="Pfam" id="PF02065">
    <property type="entry name" value="Melibiase"/>
    <property type="match status" value="1"/>
</dbReference>
<evidence type="ECO:0000256" key="6">
    <source>
        <dbReference type="PIRNR" id="PIRNR005536"/>
    </source>
</evidence>
<accession>A0A0C2VGT2</accession>
<feature type="binding site" evidence="8">
    <location>
        <position position="547"/>
    </location>
    <ligand>
        <name>substrate</name>
    </ligand>
</feature>
<dbReference type="SUPFAM" id="SSF51445">
    <property type="entry name" value="(Trans)glycosidases"/>
    <property type="match status" value="1"/>
</dbReference>
<sequence length="748" mass="85201">MPIYTHDRQFHLQGQDVSYIIRILENGQLEQTYFGKKVTDRADFSGLAPMPNEPLGNANFPLKNSGFTLEWARQEYPSYGTSDFREPAIELEEKQGSRLSHFVYTDHQVIKGKPELEGMPGIYGGADECETLQITLKDAVLSAELTLFYTVFHLRNVIVRRSELKNTGADSFSINRLMSASIDLPDHDYESIQLDGAWIRERHLHRSKLKPGLHVIDSKKGVSSSWHNPFLALARPITSENEGEVIGLNLIYSGNFRGSVEVDTYDTTRIMMGLNPAGFKWELVPDDSFSTPEAVLVYSANGLNNMSQSFHSLYNDHLIRGQWKHKERPVLLNNWEATYFNFDHKKISDLASSASELGVELFVLDDGWFEGRNDDTTSLGDWTADKKKLPEGLKVLADDVRTRNISFGIWVEPEMISQKSSLYQQHPDWVLKAPHRPHTRGRNQMVLDLGKTEVQDYIIEAISSVLRESQASYVKWDMNRTVTEVYSDALPASRQGEVMHRYIVGLYRVLEKITSSFPSVLFESCASGGNRFDPGMLYYMPQTWTSDNTDAVERLKIQYGTSLVYPISSIGAHVSASPNHQTGRVTPIDFRFHAAMFGAFGYELDPQEMDGHTRKVVVEQIALVKKERALLQFGDFYRLVSPFEGNDTAWMTVSRDRSEAFLAFYRVLSQPNAGLKRIKLTGLDADKTYEVEWQEGSNRRHRQYGGDELMNIGWQIPPFFTGTVKTEDTHFYGDFQSAVWKFKESTKE</sequence>
<dbReference type="PANTHER" id="PTHR43053:SF3">
    <property type="entry name" value="ALPHA-GALACTOSIDASE C-RELATED"/>
    <property type="match status" value="1"/>
</dbReference>